<gene>
    <name evidence="1" type="ORF">AE618_20420</name>
</gene>
<proteinExistence type="predicted"/>
<organism evidence="1 2">
    <name type="scientific">Bosea vaviloviae</name>
    <dbReference type="NCBI Taxonomy" id="1526658"/>
    <lineage>
        <taxon>Bacteria</taxon>
        <taxon>Pseudomonadati</taxon>
        <taxon>Pseudomonadota</taxon>
        <taxon>Alphaproteobacteria</taxon>
        <taxon>Hyphomicrobiales</taxon>
        <taxon>Boseaceae</taxon>
        <taxon>Bosea</taxon>
    </lineage>
</organism>
<evidence type="ECO:0000313" key="2">
    <source>
        <dbReference type="Proteomes" id="UP000037822"/>
    </source>
</evidence>
<evidence type="ECO:0000313" key="1">
    <source>
        <dbReference type="EMBL" id="KPH78803.1"/>
    </source>
</evidence>
<protein>
    <submittedName>
        <fullName evidence="1">Uncharacterized protein</fullName>
    </submittedName>
</protein>
<name>A0A0N1N1B2_9HYPH</name>
<dbReference type="EMBL" id="LGSZ01000053">
    <property type="protein sequence ID" value="KPH78803.1"/>
    <property type="molecule type" value="Genomic_DNA"/>
</dbReference>
<keyword evidence="2" id="KW-1185">Reference proteome</keyword>
<dbReference type="PATRIC" id="fig|1526658.3.peg.1498"/>
<dbReference type="RefSeq" id="WP_054210916.1">
    <property type="nucleotide sequence ID" value="NZ_LGSZ01000053.1"/>
</dbReference>
<dbReference type="Proteomes" id="UP000037822">
    <property type="component" value="Unassembled WGS sequence"/>
</dbReference>
<accession>A0A0N1N1B2</accession>
<reference evidence="1 2" key="1">
    <citation type="submission" date="2015-07" db="EMBL/GenBank/DDBJ databases">
        <title>Whole genome sequencing of Bosea vaviloviae isolated from cave pool.</title>
        <authorList>
            <person name="Tan N.E.H."/>
            <person name="Lee Y.P."/>
            <person name="Gan H.M."/>
            <person name="Barton H."/>
            <person name="Savka M.A."/>
        </authorList>
    </citation>
    <scope>NUCLEOTIDE SEQUENCE [LARGE SCALE GENOMIC DNA]</scope>
    <source>
        <strain evidence="1 2">SD260</strain>
    </source>
</reference>
<dbReference type="AlphaFoldDB" id="A0A0N1N1B2"/>
<sequence>MTDSGYPEGSGERATAGFAMLLLQLAASQAEIGPFARRERETPDVAARLYRAAAMRARIGNPRRA</sequence>
<comment type="caution">
    <text evidence="1">The sequence shown here is derived from an EMBL/GenBank/DDBJ whole genome shotgun (WGS) entry which is preliminary data.</text>
</comment>